<evidence type="ECO:0000313" key="3">
    <source>
        <dbReference type="EMBL" id="GMH01756.1"/>
    </source>
</evidence>
<dbReference type="PANTHER" id="PTHR37206:SF4">
    <property type="entry name" value="TRANSMEMBRANE PROTEIN"/>
    <property type="match status" value="1"/>
</dbReference>
<keyword evidence="4" id="KW-1185">Reference proteome</keyword>
<feature type="region of interest" description="Disordered" evidence="1">
    <location>
        <begin position="1"/>
        <end position="24"/>
    </location>
</feature>
<proteinExistence type="predicted"/>
<evidence type="ECO:0000256" key="2">
    <source>
        <dbReference type="SAM" id="Phobius"/>
    </source>
</evidence>
<comment type="caution">
    <text evidence="3">The sequence shown here is derived from an EMBL/GenBank/DDBJ whole genome shotgun (WGS) entry which is preliminary data.</text>
</comment>
<keyword evidence="2" id="KW-1133">Transmembrane helix</keyword>
<dbReference type="EMBL" id="BSYO01000003">
    <property type="protein sequence ID" value="GMH01756.1"/>
    <property type="molecule type" value="Genomic_DNA"/>
</dbReference>
<sequence length="199" mass="22381">MESSEDINGWEEIQSPNRQSAVQNSGLVIRDNFYDGDFSVFPPGEHEGIQTVSEENPSSANSDSPQPPPPSEDPTVAQRKQRLGLGLQVVGEIGRQMRLRICKLSGTISGPASILRSLMAFRTKFWRLKSAAALVAALVLCMVCSKMMRRRKQVRERNRDDLRLLITEKDQKINQLLVRIAQMNELLSARRRVPVVRIG</sequence>
<evidence type="ECO:0000313" key="4">
    <source>
        <dbReference type="Proteomes" id="UP001279734"/>
    </source>
</evidence>
<evidence type="ECO:0008006" key="5">
    <source>
        <dbReference type="Google" id="ProtNLM"/>
    </source>
</evidence>
<reference evidence="3" key="1">
    <citation type="submission" date="2023-05" db="EMBL/GenBank/DDBJ databases">
        <title>Nepenthes gracilis genome sequencing.</title>
        <authorList>
            <person name="Fukushima K."/>
        </authorList>
    </citation>
    <scope>NUCLEOTIDE SEQUENCE</scope>
    <source>
        <strain evidence="3">SING2019-196</strain>
    </source>
</reference>
<name>A0AAD3XE54_NEPGR</name>
<organism evidence="3 4">
    <name type="scientific">Nepenthes gracilis</name>
    <name type="common">Slender pitcher plant</name>
    <dbReference type="NCBI Taxonomy" id="150966"/>
    <lineage>
        <taxon>Eukaryota</taxon>
        <taxon>Viridiplantae</taxon>
        <taxon>Streptophyta</taxon>
        <taxon>Embryophyta</taxon>
        <taxon>Tracheophyta</taxon>
        <taxon>Spermatophyta</taxon>
        <taxon>Magnoliopsida</taxon>
        <taxon>eudicotyledons</taxon>
        <taxon>Gunneridae</taxon>
        <taxon>Pentapetalae</taxon>
        <taxon>Caryophyllales</taxon>
        <taxon>Nepenthaceae</taxon>
        <taxon>Nepenthes</taxon>
    </lineage>
</organism>
<keyword evidence="2" id="KW-0472">Membrane</keyword>
<evidence type="ECO:0000256" key="1">
    <source>
        <dbReference type="SAM" id="MobiDB-lite"/>
    </source>
</evidence>
<protein>
    <recommendedName>
        <fullName evidence="5">Transmembrane protein</fullName>
    </recommendedName>
</protein>
<dbReference type="PANTHER" id="PTHR37206">
    <property type="entry name" value="TRANSMEMBRANE PROTEIN"/>
    <property type="match status" value="1"/>
</dbReference>
<keyword evidence="2" id="KW-0812">Transmembrane</keyword>
<dbReference type="Proteomes" id="UP001279734">
    <property type="component" value="Unassembled WGS sequence"/>
</dbReference>
<feature type="transmembrane region" description="Helical" evidence="2">
    <location>
        <begin position="125"/>
        <end position="145"/>
    </location>
</feature>
<feature type="region of interest" description="Disordered" evidence="1">
    <location>
        <begin position="38"/>
        <end position="79"/>
    </location>
</feature>
<dbReference type="AlphaFoldDB" id="A0AAD3XE54"/>
<accession>A0AAD3XE54</accession>
<gene>
    <name evidence="3" type="ORF">Nepgr_003595</name>
</gene>
<feature type="compositionally biased region" description="Polar residues" evidence="1">
    <location>
        <begin position="14"/>
        <end position="24"/>
    </location>
</feature>